<evidence type="ECO:0000259" key="7">
    <source>
        <dbReference type="PROSITE" id="PS50011"/>
    </source>
</evidence>
<keyword evidence="3" id="KW-0547">Nucleotide-binding</keyword>
<feature type="region of interest" description="Disordered" evidence="6">
    <location>
        <begin position="370"/>
        <end position="551"/>
    </location>
</feature>
<gene>
    <name evidence="8" type="ORF">C1H76_7583</name>
</gene>
<keyword evidence="5" id="KW-0067">ATP-binding</keyword>
<evidence type="ECO:0000313" key="9">
    <source>
        <dbReference type="Proteomes" id="UP000308133"/>
    </source>
</evidence>
<reference evidence="8 9" key="1">
    <citation type="submission" date="2018-02" db="EMBL/GenBank/DDBJ databases">
        <title>Draft genome sequences of Elsinoe sp., causing black scab on jojoba.</title>
        <authorList>
            <person name="Stodart B."/>
            <person name="Jeffress S."/>
            <person name="Ash G."/>
            <person name="Arun Chinnappa K."/>
        </authorList>
    </citation>
    <scope>NUCLEOTIDE SEQUENCE [LARGE SCALE GENOMIC DNA]</scope>
    <source>
        <strain evidence="8 9">Hillstone_2</strain>
    </source>
</reference>
<dbReference type="AlphaFoldDB" id="A0A4U7APY1"/>
<evidence type="ECO:0000256" key="6">
    <source>
        <dbReference type="SAM" id="MobiDB-lite"/>
    </source>
</evidence>
<accession>A0A4U7APY1</accession>
<dbReference type="GO" id="GO:0005524">
    <property type="term" value="F:ATP binding"/>
    <property type="evidence" value="ECO:0007669"/>
    <property type="project" value="UniProtKB-KW"/>
</dbReference>
<evidence type="ECO:0000256" key="4">
    <source>
        <dbReference type="ARBA" id="ARBA00022777"/>
    </source>
</evidence>
<name>A0A4U7APY1_9PEZI</name>
<proteinExistence type="predicted"/>
<keyword evidence="2" id="KW-0808">Transferase</keyword>
<evidence type="ECO:0000256" key="2">
    <source>
        <dbReference type="ARBA" id="ARBA00022679"/>
    </source>
</evidence>
<dbReference type="InterPro" id="IPR000719">
    <property type="entry name" value="Prot_kinase_dom"/>
</dbReference>
<dbReference type="SMART" id="SM00220">
    <property type="entry name" value="S_TKc"/>
    <property type="match status" value="1"/>
</dbReference>
<feature type="domain" description="Protein kinase" evidence="7">
    <location>
        <begin position="25"/>
        <end position="289"/>
    </location>
</feature>
<dbReference type="Proteomes" id="UP000308133">
    <property type="component" value="Unassembled WGS sequence"/>
</dbReference>
<dbReference type="InterPro" id="IPR011009">
    <property type="entry name" value="Kinase-like_dom_sf"/>
</dbReference>
<feature type="compositionally biased region" description="Pro residues" evidence="6">
    <location>
        <begin position="415"/>
        <end position="427"/>
    </location>
</feature>
<evidence type="ECO:0000256" key="3">
    <source>
        <dbReference type="ARBA" id="ARBA00022741"/>
    </source>
</evidence>
<feature type="compositionally biased region" description="Low complexity" evidence="6">
    <location>
        <begin position="300"/>
        <end position="316"/>
    </location>
</feature>
<evidence type="ECO:0000256" key="5">
    <source>
        <dbReference type="ARBA" id="ARBA00022840"/>
    </source>
</evidence>
<dbReference type="PROSITE" id="PS50011">
    <property type="entry name" value="PROTEIN_KINASE_DOM"/>
    <property type="match status" value="1"/>
</dbReference>
<dbReference type="SUPFAM" id="SSF56112">
    <property type="entry name" value="Protein kinase-like (PK-like)"/>
    <property type="match status" value="1"/>
</dbReference>
<dbReference type="EMBL" id="PTQR01000097">
    <property type="protein sequence ID" value="TKX20228.1"/>
    <property type="molecule type" value="Genomic_DNA"/>
</dbReference>
<feature type="region of interest" description="Disordered" evidence="6">
    <location>
        <begin position="779"/>
        <end position="798"/>
    </location>
</feature>
<feature type="compositionally biased region" description="Polar residues" evidence="6">
    <location>
        <begin position="533"/>
        <end position="551"/>
    </location>
</feature>
<sequence>MASLLEHYRIPASECASQHESTLWRRKQQLSKRGAPVEVWLEENDTERRSRVVKTIRYTSSRSQSNPAVCALVNLSQRRYRPFVAEFLGFHEDASSLSLFMEYFPLRDLRRHLPVGAGLTEIETKTIARQLLHGISALHEQNLVHHNLGPESLFVVSTNPWKIKLGEFGVASMITDERAFERTYAAFGPYQAPEICGLSAYEDTLNGHTATLADVWSIGAILFELLTGERPFPTHAKLRAYCAGQYPFPESSLELNGISTVGTDLVRRLLKAHAAERPSADTALQHTWLSVRPGSHRPLPMRSTRRVPSSPSVSPRLGTSERAESVLIQGSSYYPPAKPLPTPPLSAFPSRSSSMRMRDEGYYTSSDLDIHDTIDALPPPISPKSERRRMHEWRSNVNASIDEDLPFNHHAPTRSSPPPRRVQPEPPFSFSRTPRLANASPAVRETSSVGAPSDDGAAHGARDESYHTGSTRNPHSYSSLPSSGNCGSIAETLDPSEQEGVPNEEPPAENDDLGPLSSAVEPLEHSKPYHLSRSMTSRSESALSMQSATSSLERVRESVNDKIQDGKWRPNDVVIVCEVSRWDLVRISAHQITSTSPLVFTETLHKNYINELPKLIFDALKPWFADNLGIHGVGKALAKHAKTYQERILDEILPHVDLNESGPEFFTIRLPEFPEVIEISKNIHGGALRVPSSTVRQVITDHWRLYIDEYINGFLHNERATGTNYVRAVVFDEPAAAYTKHEDFYRVRLEKKLWKGIEYVNYHGFARFAERTAKVKVEKKKTTTTKPKKGGFGRWKLK</sequence>
<dbReference type="GO" id="GO:0005634">
    <property type="term" value="C:nucleus"/>
    <property type="evidence" value="ECO:0007669"/>
    <property type="project" value="TreeGrafter"/>
</dbReference>
<evidence type="ECO:0000256" key="1">
    <source>
        <dbReference type="ARBA" id="ARBA00022527"/>
    </source>
</evidence>
<dbReference type="PANTHER" id="PTHR24345">
    <property type="entry name" value="SERINE/THREONINE-PROTEIN KINASE PLK"/>
    <property type="match status" value="1"/>
</dbReference>
<dbReference type="Gene3D" id="1.10.510.10">
    <property type="entry name" value="Transferase(Phosphotransferase) domain 1"/>
    <property type="match status" value="1"/>
</dbReference>
<dbReference type="GO" id="GO:0004674">
    <property type="term" value="F:protein serine/threonine kinase activity"/>
    <property type="evidence" value="ECO:0007669"/>
    <property type="project" value="UniProtKB-KW"/>
</dbReference>
<organism evidence="8 9">
    <name type="scientific">Elsinoe australis</name>
    <dbReference type="NCBI Taxonomy" id="40998"/>
    <lineage>
        <taxon>Eukaryota</taxon>
        <taxon>Fungi</taxon>
        <taxon>Dikarya</taxon>
        <taxon>Ascomycota</taxon>
        <taxon>Pezizomycotina</taxon>
        <taxon>Dothideomycetes</taxon>
        <taxon>Dothideomycetidae</taxon>
        <taxon>Myriangiales</taxon>
        <taxon>Elsinoaceae</taxon>
        <taxon>Elsinoe</taxon>
    </lineage>
</organism>
<feature type="region of interest" description="Disordered" evidence="6">
    <location>
        <begin position="292"/>
        <end position="321"/>
    </location>
</feature>
<dbReference type="PANTHER" id="PTHR24345:SF91">
    <property type="entry name" value="SERINE_THREONINE-PROTEIN KINASE PLK4"/>
    <property type="match status" value="1"/>
</dbReference>
<protein>
    <submittedName>
        <fullName evidence="8">Serine/threonine-protein kinase-like protein 10</fullName>
    </submittedName>
</protein>
<evidence type="ECO:0000313" key="8">
    <source>
        <dbReference type="EMBL" id="TKX20228.1"/>
    </source>
</evidence>
<keyword evidence="4 8" id="KW-0418">Kinase</keyword>
<comment type="caution">
    <text evidence="8">The sequence shown here is derived from an EMBL/GenBank/DDBJ whole genome shotgun (WGS) entry which is preliminary data.</text>
</comment>
<feature type="compositionally biased region" description="Polar residues" evidence="6">
    <location>
        <begin position="467"/>
        <end position="486"/>
    </location>
</feature>
<dbReference type="Pfam" id="PF00069">
    <property type="entry name" value="Pkinase"/>
    <property type="match status" value="1"/>
</dbReference>
<keyword evidence="1" id="KW-0723">Serine/threonine-protein kinase</keyword>
<feature type="compositionally biased region" description="Basic and acidic residues" evidence="6">
    <location>
        <begin position="456"/>
        <end position="466"/>
    </location>
</feature>